<dbReference type="Proteomes" id="UP000325177">
    <property type="component" value="Chromosome"/>
</dbReference>
<accession>A0A5P1UTK5</accession>
<name>A0A5P1UTK5_9GAMM</name>
<dbReference type="KEGG" id="asue:F2A31_01755"/>
<organism evidence="2 3">
    <name type="scientific">Acinetobacter suaedae</name>
    <dbReference type="NCBI Taxonomy" id="2609668"/>
    <lineage>
        <taxon>Bacteria</taxon>
        <taxon>Pseudomonadati</taxon>
        <taxon>Pseudomonadota</taxon>
        <taxon>Gammaproteobacteria</taxon>
        <taxon>Moraxellales</taxon>
        <taxon>Moraxellaceae</taxon>
        <taxon>Acinetobacter</taxon>
    </lineage>
</organism>
<gene>
    <name evidence="2" type="ORF">F2A31_01755</name>
</gene>
<evidence type="ECO:0000256" key="1">
    <source>
        <dbReference type="SAM" id="SignalP"/>
    </source>
</evidence>
<evidence type="ECO:0000313" key="3">
    <source>
        <dbReference type="Proteomes" id="UP000325177"/>
    </source>
</evidence>
<keyword evidence="1" id="KW-0732">Signal</keyword>
<proteinExistence type="predicted"/>
<feature type="signal peptide" evidence="1">
    <location>
        <begin position="1"/>
        <end position="21"/>
    </location>
</feature>
<dbReference type="AlphaFoldDB" id="A0A5P1UTK5"/>
<sequence length="705" mass="81125">MKKQSLTLSMALLGLIGCAHQPVQQAQSLPLNQQVYQAYETLTSKQPYAFSAKMSFDVGMAPSSTQKAKVPLTQPEKLLQQLLTEQKQLKPEQRQWMQEGLEKHDYRSNPNKAKRDQQVGQLVTALLQRYYYTIDGVVDLKRGQMSMTPTLGYQTNNLEAHIKVPLAIDLKQARLYADVSALSPLLTDVHYDNRYVFFDFKEFLRSRDADLQPALQFLKDLVLVNAALTDNEDYKRIALSEDDRKQGGVTRIQSQSYYDEFIAQQLLYFYVNQRYLKKSFSKQESVYGLLDFSPKNLLNDKRNIKKIMKMEGESSQKDVEEQSKAAMRRLNAAIDAYYYEKNPNKVLKNKKNTTGSVKSLEPSIKTMAQGLSLFESYQTDQFVSAQQLRDIVRQQPDAYQKLIQAMGQELQSGGMAKMPYITDLLLDEQGRPLRLMIETRLKGFEKLGISNLSSHLVMNFSDYGVAKVDRTQLRHAVTLAEASNENSMLNLSGILSGKSSSSQNWYKRDRYQRLANAWLTQGLDYRQSYALLYRYAYVLEGKERNKEVDMEELKKAADGLAIESALKHQVLKSQPKQFDAEALKKNPYNDDYVNRYVDGQFLMAYQDYQLQQQFKKMRQQGVPDASIFSRLYLMAETHRLGKSFGQGRNSADTHYLMYVKALGIIATDDMKNQEINAMQLRAFTVEMLDRVNSRSYEKVYALFLE</sequence>
<dbReference type="EMBL" id="CP043909">
    <property type="protein sequence ID" value="QER38496.1"/>
    <property type="molecule type" value="Genomic_DNA"/>
</dbReference>
<keyword evidence="3" id="KW-1185">Reference proteome</keyword>
<feature type="chain" id="PRO_5025019940" evidence="1">
    <location>
        <begin position="22"/>
        <end position="705"/>
    </location>
</feature>
<evidence type="ECO:0000313" key="2">
    <source>
        <dbReference type="EMBL" id="QER38496.1"/>
    </source>
</evidence>
<dbReference type="RefSeq" id="WP_150024920.1">
    <property type="nucleotide sequence ID" value="NZ_CP043909.1"/>
</dbReference>
<reference evidence="2 3" key="1">
    <citation type="submission" date="2019-09" db="EMBL/GenBank/DDBJ databases">
        <title>Acinetobacter sp. C16S1 isolated from saline soil.</title>
        <authorList>
            <person name="Xu L."/>
            <person name="Sun J.-Q."/>
        </authorList>
    </citation>
    <scope>NUCLEOTIDE SEQUENCE [LARGE SCALE GENOMIC DNA]</scope>
    <source>
        <strain evidence="2 3">C16S1</strain>
    </source>
</reference>
<protein>
    <submittedName>
        <fullName evidence="2">Uncharacterized protein</fullName>
    </submittedName>
</protein>
<dbReference type="PROSITE" id="PS51257">
    <property type="entry name" value="PROKAR_LIPOPROTEIN"/>
    <property type="match status" value="1"/>
</dbReference>